<accession>A0A448ZSM3</accession>
<feature type="compositionally biased region" description="Basic and acidic residues" evidence="1">
    <location>
        <begin position="195"/>
        <end position="205"/>
    </location>
</feature>
<evidence type="ECO:0000256" key="1">
    <source>
        <dbReference type="SAM" id="MobiDB-lite"/>
    </source>
</evidence>
<evidence type="ECO:0000313" key="2">
    <source>
        <dbReference type="EMBL" id="VEU45038.1"/>
    </source>
</evidence>
<reference evidence="2 3" key="1">
    <citation type="submission" date="2019-01" db="EMBL/GenBank/DDBJ databases">
        <authorList>
            <person name="Ferrante I. M."/>
        </authorList>
    </citation>
    <scope>NUCLEOTIDE SEQUENCE [LARGE SCALE GENOMIC DNA]</scope>
    <source>
        <strain evidence="2 3">B856</strain>
    </source>
</reference>
<protein>
    <submittedName>
        <fullName evidence="2">Uncharacterized protein</fullName>
    </submittedName>
</protein>
<organism evidence="2 3">
    <name type="scientific">Pseudo-nitzschia multistriata</name>
    <dbReference type="NCBI Taxonomy" id="183589"/>
    <lineage>
        <taxon>Eukaryota</taxon>
        <taxon>Sar</taxon>
        <taxon>Stramenopiles</taxon>
        <taxon>Ochrophyta</taxon>
        <taxon>Bacillariophyta</taxon>
        <taxon>Bacillariophyceae</taxon>
        <taxon>Bacillariophycidae</taxon>
        <taxon>Bacillariales</taxon>
        <taxon>Bacillariaceae</taxon>
        <taxon>Pseudo-nitzschia</taxon>
    </lineage>
</organism>
<feature type="region of interest" description="Disordered" evidence="1">
    <location>
        <begin position="171"/>
        <end position="261"/>
    </location>
</feature>
<dbReference type="OrthoDB" id="45742at2759"/>
<feature type="compositionally biased region" description="Polar residues" evidence="1">
    <location>
        <begin position="334"/>
        <end position="347"/>
    </location>
</feature>
<sequence>MQNILSRSAALRGIQRLATTPQTAPCRSLRCTSHRILPFCSSTGNATNPYASGGTASSIAIDSKSKTAVTIRSYSSHNNRNSDDEGSGARSSLPQGSNDSLRRAYVHPLSQVVLEYLQDCHHDWVVSKGLDRSLTLHRDGSFEARYVPPPVASKSCPPLPPALQISAAPKHHAIPGRGSGAEPVISATVSASAAKSRDDAEREASAKATGTGTLRSSSGSDRESNRATPVDQEPAQATSTDSNHGLGSNNNSNNNNNHDHDTQHIRIWTSFDEQEKKHWLTVRKGLFRQRFLLQDNLLTAWQGNRGTSLPERIHVAVDEMIRAVDRLDQPSKVPVSSPTGHFQQWHQKGQRRFRKR</sequence>
<dbReference type="EMBL" id="CAACVS010000680">
    <property type="protein sequence ID" value="VEU45038.1"/>
    <property type="molecule type" value="Genomic_DNA"/>
</dbReference>
<proteinExistence type="predicted"/>
<feature type="compositionally biased region" description="Low complexity" evidence="1">
    <location>
        <begin position="241"/>
        <end position="256"/>
    </location>
</feature>
<feature type="region of interest" description="Disordered" evidence="1">
    <location>
        <begin position="71"/>
        <end position="99"/>
    </location>
</feature>
<feature type="compositionally biased region" description="Low complexity" evidence="1">
    <location>
        <begin position="209"/>
        <end position="219"/>
    </location>
</feature>
<evidence type="ECO:0000313" key="3">
    <source>
        <dbReference type="Proteomes" id="UP000291116"/>
    </source>
</evidence>
<gene>
    <name evidence="2" type="ORF">PSNMU_V1.4_AUG-EV-PASAV3_0121090</name>
</gene>
<feature type="region of interest" description="Disordered" evidence="1">
    <location>
        <begin position="330"/>
        <end position="356"/>
    </location>
</feature>
<dbReference type="AlphaFoldDB" id="A0A448ZSM3"/>
<feature type="compositionally biased region" description="Polar residues" evidence="1">
    <location>
        <begin position="89"/>
        <end position="99"/>
    </location>
</feature>
<dbReference type="Proteomes" id="UP000291116">
    <property type="component" value="Unassembled WGS sequence"/>
</dbReference>
<keyword evidence="3" id="KW-1185">Reference proteome</keyword>
<name>A0A448ZSM3_9STRA</name>